<dbReference type="InterPro" id="IPR045075">
    <property type="entry name" value="Syf1-like"/>
</dbReference>
<dbReference type="GO" id="GO:0000349">
    <property type="term" value="P:generation of catalytic spliceosome for first transesterification step"/>
    <property type="evidence" value="ECO:0007669"/>
    <property type="project" value="TreeGrafter"/>
</dbReference>
<evidence type="ECO:0000259" key="14">
    <source>
        <dbReference type="Pfam" id="PF23231"/>
    </source>
</evidence>
<evidence type="ECO:0000256" key="2">
    <source>
        <dbReference type="ARBA" id="ARBA00008644"/>
    </source>
</evidence>
<dbReference type="InterPro" id="IPR056350">
    <property type="entry name" value="HAT_Syf1_central"/>
</dbReference>
<dbReference type="GO" id="GO:0071014">
    <property type="term" value="C:post-mRNA release spliceosomal complex"/>
    <property type="evidence" value="ECO:0007669"/>
    <property type="project" value="TreeGrafter"/>
</dbReference>
<organism evidence="16 17">
    <name type="scientific">Trichomonascus ciferrii</name>
    <dbReference type="NCBI Taxonomy" id="44093"/>
    <lineage>
        <taxon>Eukaryota</taxon>
        <taxon>Fungi</taxon>
        <taxon>Dikarya</taxon>
        <taxon>Ascomycota</taxon>
        <taxon>Saccharomycotina</taxon>
        <taxon>Dipodascomycetes</taxon>
        <taxon>Dipodascales</taxon>
        <taxon>Trichomonascaceae</taxon>
        <taxon>Trichomonascus</taxon>
        <taxon>Trichomonascus ciferrii complex</taxon>
    </lineage>
</organism>
<dbReference type="InterPro" id="IPR003107">
    <property type="entry name" value="HAT"/>
</dbReference>
<name>A0A642V2Z3_9ASCO</name>
<dbReference type="Pfam" id="PF23231">
    <property type="entry name" value="HAT_Syf1_CNRKL1_C"/>
    <property type="match status" value="1"/>
</dbReference>
<keyword evidence="8" id="KW-0539">Nucleus</keyword>
<keyword evidence="7" id="KW-0508">mRNA splicing</keyword>
<dbReference type="InterPro" id="IPR055433">
    <property type="entry name" value="HAT_Syf1-like_N"/>
</dbReference>
<evidence type="ECO:0000256" key="11">
    <source>
        <dbReference type="ARBA" id="ARBA00067212"/>
    </source>
</evidence>
<comment type="caution">
    <text evidence="16">The sequence shown here is derived from an EMBL/GenBank/DDBJ whole genome shotgun (WGS) entry which is preliminary data.</text>
</comment>
<keyword evidence="5" id="KW-0747">Spliceosome</keyword>
<evidence type="ECO:0000313" key="16">
    <source>
        <dbReference type="EMBL" id="KAA8911605.1"/>
    </source>
</evidence>
<accession>A0A642V2Z3</accession>
<dbReference type="FunFam" id="1.25.40.10:FF:000137">
    <property type="entry name" value="Pre-mRNA-splicing factor syf1"/>
    <property type="match status" value="1"/>
</dbReference>
<feature type="domain" description="Pre-mRNA-splicing factor Syf1-like N-terminal HAT-repeats" evidence="15">
    <location>
        <begin position="12"/>
        <end position="169"/>
    </location>
</feature>
<dbReference type="Pfam" id="PF23220">
    <property type="entry name" value="HAT_Syf1_M"/>
    <property type="match status" value="1"/>
</dbReference>
<evidence type="ECO:0000256" key="12">
    <source>
        <dbReference type="SAM" id="MobiDB-lite"/>
    </source>
</evidence>
<comment type="subcellular location">
    <subcellularLocation>
        <location evidence="1">Nucleus</location>
    </subcellularLocation>
</comment>
<evidence type="ECO:0000256" key="6">
    <source>
        <dbReference type="ARBA" id="ARBA00022737"/>
    </source>
</evidence>
<comment type="function">
    <text evidence="9">Involved in pre-mRNA splicing and cell cycle progression.</text>
</comment>
<evidence type="ECO:0000256" key="5">
    <source>
        <dbReference type="ARBA" id="ARBA00022728"/>
    </source>
</evidence>
<evidence type="ECO:0000256" key="7">
    <source>
        <dbReference type="ARBA" id="ARBA00023187"/>
    </source>
</evidence>
<dbReference type="InterPro" id="IPR011990">
    <property type="entry name" value="TPR-like_helical_dom_sf"/>
</dbReference>
<dbReference type="GO" id="GO:0000974">
    <property type="term" value="C:Prp19 complex"/>
    <property type="evidence" value="ECO:0007669"/>
    <property type="project" value="TreeGrafter"/>
</dbReference>
<feature type="domain" description="Pre-mRNA-splicing factor SYF1 central HAT repeats" evidence="13">
    <location>
        <begin position="173"/>
        <end position="373"/>
    </location>
</feature>
<dbReference type="Proteomes" id="UP000761534">
    <property type="component" value="Unassembled WGS sequence"/>
</dbReference>
<feature type="domain" description="Pre-mRNA-splicing factor Syf1/CRNKL1-like C-terminal HAT-repeats" evidence="14">
    <location>
        <begin position="377"/>
        <end position="766"/>
    </location>
</feature>
<comment type="similarity">
    <text evidence="2">Belongs to the crooked-neck family.</text>
</comment>
<evidence type="ECO:0000259" key="13">
    <source>
        <dbReference type="Pfam" id="PF23220"/>
    </source>
</evidence>
<sequence length="802" mass="94304">MAVFDEYLIHDEDIVYELEVSKKPADVRPWLRYVQFKQERPIVEKAFVLERACNILPRSYKLWKMYLDLRTDNLRSVDPRERPEEFIRVNELFEKALILLNKMPRIWIDYLGHLLRQMNVTNIRRTFDRALQALPTTQHGLIWPLYAEFANTANPMTCACVWERYVQFDGSQIENYVEVLTREKFYQRAAEQLIKLINDPNFESVNAKGEFQLWEDLIDILVHHSKEISSIDVDKTIRSGIARFSDQKGRLYVNLATYWISLGEYERARDVFEEGVTSSMTIRDFTQVFDSYAEFEEMLIARMMEDSSLKDGTNTQVDRRMEAFEQLMDRRPFVVNDVLLKQDQNNVVEWEKRAVLWGNDKQQVVNTYNKAIGIINPKRTNGKLSQLWVNFAKFYENGDDLGTARTIFDKATKVPFKSVEELADVWIEWAEMELRHENFDRAIKVMANATIGPKKSRVNYFDETKSPQERLHKSIKLWLFYVDLVESVGELDEVRPLYDRIFELKIGTPLTVLNYANLLEENRYFEESFKVYERGIELFPFPTAFELWNVYLNKALKRKLGLERLRDLFEQALEHCPAEMSKPFFLLYGRLEEDRGLIRNAVKIYDRATKTVADKDKLEMYRFYISRVAEHFGLPATRPIFQNSIDSLDDSSANIICQEFIAVEEKLGEIDRARSLFGFASQFNNPRILGEFWTKWETFEKEYGTQETYKEMLRIKRSVLAQFNTDVQYIGSQAEELKNKLRQGQDIDMDQGSERETAMSMLEKQANAPLGFVVSTEPTQKDQNPLPEESNPDQIDIDIDNM</sequence>
<protein>
    <recommendedName>
        <fullName evidence="10">Pre-mRNA-splicing factor SYF1</fullName>
    </recommendedName>
    <alternativeName>
        <fullName evidence="11">Pre-mRNA-splicing factor syf1</fullName>
    </alternativeName>
</protein>
<dbReference type="Gene3D" id="1.25.40.10">
    <property type="entry name" value="Tetratricopeptide repeat domain"/>
    <property type="match status" value="5"/>
</dbReference>
<dbReference type="SUPFAM" id="SSF48452">
    <property type="entry name" value="TPR-like"/>
    <property type="match status" value="2"/>
</dbReference>
<dbReference type="EMBL" id="SWFS01000277">
    <property type="protein sequence ID" value="KAA8911605.1"/>
    <property type="molecule type" value="Genomic_DNA"/>
</dbReference>
<evidence type="ECO:0000256" key="8">
    <source>
        <dbReference type="ARBA" id="ARBA00023242"/>
    </source>
</evidence>
<dbReference type="FunFam" id="1.25.40.10:FF:000023">
    <property type="entry name" value="Pre-mRNA-splicing factor SYF1"/>
    <property type="match status" value="1"/>
</dbReference>
<evidence type="ECO:0000256" key="1">
    <source>
        <dbReference type="ARBA" id="ARBA00004123"/>
    </source>
</evidence>
<comment type="subunit">
    <text evidence="3">Associated with the spliceosome.</text>
</comment>
<gene>
    <name evidence="16" type="ORF">TRICI_003763</name>
</gene>
<dbReference type="GO" id="GO:0071007">
    <property type="term" value="C:U2-type catalytic step 2 spliceosome"/>
    <property type="evidence" value="ECO:0007669"/>
    <property type="project" value="TreeGrafter"/>
</dbReference>
<dbReference type="SMART" id="SM00386">
    <property type="entry name" value="HAT"/>
    <property type="match status" value="11"/>
</dbReference>
<dbReference type="VEuPathDB" id="FungiDB:TRICI_003763"/>
<dbReference type="PANTHER" id="PTHR11246:SF5">
    <property type="entry name" value="PRE-MRNA-SPLICING FACTOR SYF1"/>
    <property type="match status" value="1"/>
</dbReference>
<dbReference type="PANTHER" id="PTHR11246">
    <property type="entry name" value="PRE-MRNA SPLICING FACTOR"/>
    <property type="match status" value="1"/>
</dbReference>
<evidence type="ECO:0000313" key="17">
    <source>
        <dbReference type="Proteomes" id="UP000761534"/>
    </source>
</evidence>
<dbReference type="InterPro" id="IPR055430">
    <property type="entry name" value="HAT_Syf1_CNRKL1_C"/>
</dbReference>
<feature type="region of interest" description="Disordered" evidence="12">
    <location>
        <begin position="769"/>
        <end position="802"/>
    </location>
</feature>
<keyword evidence="17" id="KW-1185">Reference proteome</keyword>
<evidence type="ECO:0000256" key="4">
    <source>
        <dbReference type="ARBA" id="ARBA00022664"/>
    </source>
</evidence>
<proteinExistence type="inferred from homology"/>
<evidence type="ECO:0000259" key="15">
    <source>
        <dbReference type="Pfam" id="PF23233"/>
    </source>
</evidence>
<dbReference type="OrthoDB" id="10067343at2759"/>
<dbReference type="Pfam" id="PF23233">
    <property type="entry name" value="HAT_Syf1_CNRKL1_N"/>
    <property type="match status" value="1"/>
</dbReference>
<keyword evidence="4" id="KW-0507">mRNA processing</keyword>
<evidence type="ECO:0000256" key="9">
    <source>
        <dbReference type="ARBA" id="ARBA00037272"/>
    </source>
</evidence>
<keyword evidence="6" id="KW-0677">Repeat</keyword>
<evidence type="ECO:0000256" key="10">
    <source>
        <dbReference type="ARBA" id="ARBA00039472"/>
    </source>
</evidence>
<reference evidence="16" key="1">
    <citation type="journal article" date="2019" name="G3 (Bethesda)">
        <title>Genome Assemblies of Two Rare Opportunistic Yeast Pathogens: Diutina rugosa (syn. Candida rugosa) and Trichomonascus ciferrii (syn. Candida ciferrii).</title>
        <authorList>
            <person name="Mixao V."/>
            <person name="Saus E."/>
            <person name="Hansen A.P."/>
            <person name="Lass-Florl C."/>
            <person name="Gabaldon T."/>
        </authorList>
    </citation>
    <scope>NUCLEOTIDE SEQUENCE</scope>
    <source>
        <strain evidence="16">CBS 4856</strain>
    </source>
</reference>
<evidence type="ECO:0000256" key="3">
    <source>
        <dbReference type="ARBA" id="ARBA00011524"/>
    </source>
</evidence>
<dbReference type="AlphaFoldDB" id="A0A642V2Z3"/>